<feature type="region of interest" description="Disordered" evidence="1">
    <location>
        <begin position="155"/>
        <end position="178"/>
    </location>
</feature>
<feature type="compositionally biased region" description="Basic residues" evidence="1">
    <location>
        <begin position="357"/>
        <end position="384"/>
    </location>
</feature>
<accession>A0A812UST7</accession>
<evidence type="ECO:0000256" key="1">
    <source>
        <dbReference type="SAM" id="MobiDB-lite"/>
    </source>
</evidence>
<dbReference type="AlphaFoldDB" id="A0A812UST7"/>
<reference evidence="2" key="1">
    <citation type="submission" date="2021-02" db="EMBL/GenBank/DDBJ databases">
        <authorList>
            <person name="Dougan E. K."/>
            <person name="Rhodes N."/>
            <person name="Thang M."/>
            <person name="Chan C."/>
        </authorList>
    </citation>
    <scope>NUCLEOTIDE SEQUENCE</scope>
</reference>
<feature type="compositionally biased region" description="Basic residues" evidence="1">
    <location>
        <begin position="445"/>
        <end position="457"/>
    </location>
</feature>
<feature type="compositionally biased region" description="Basic residues" evidence="1">
    <location>
        <begin position="392"/>
        <end position="403"/>
    </location>
</feature>
<sequence length="832" mass="90827">MARETGQRVDCSGLALQWASSPEIRQRLRSGESLIHPATKDKILIKTASLNGPVLQPVCDIMASFRDSLGDGKIPPSPAVEDLREEVKALMEMGKQEVSFDVVDKAAWNVRKFIAFVKLKIRKREVSTVMSKLKRAIQDPVFQQLIVTLDPHMQADEDEDEIDEARPSGADAPAAAAGAVVESAGAPAPTEALPAGAVVPTGAAPAPVVIEIPDDVVKEEPEEPDPIRAAPLEPCPKTPPRRLRASKASPASMESESTDEGSGVGRVECPSGPPSERSSFATDETQPVNIMEAVVPPEAAVLTDDSETAAEKRRAFQGVPSTPTEPMTGRTTVFTPSEEALGDESPATRAKQLAMRAGKKHKKNKKGVKTAKKSTKKRGNKKKAPAATGSPSKRRLSLLRRSKSSLETEDSDPGAVSKPSRAVSKQRRGSKPAAVSKPSRDSKPAKAKATAKGKAKSAKSDTSADKNDKKRARSCSSLEVVMPTTLEGWADVDIRVLMIAFAREHFDYKDAAMPEFKLLMREVLPSSSEHEVATLNIYWTRFSCGVTIKKTKHDIGSFHLPHKTCAPNLRLAVQFLDMLLAEPCPNTDGKLYGDLPVEDMVKSEVVTDVMEALKADGAEAVEEIAGWGASPNYEKFCSKEGLDAQCEQERAQEFVLCLLLLIWCYGDIGQATRVCWWMSHYGSPTPKRQYLWANCPCVKAIDQGKLQMVTLRRGRGEGASGKTARYFRDKKGKKCWEGTKWLKRTEEYPLAFARKLVSMNKDLTSGASGQPPLPTPVPDALDTFRSMSFGEDSELWQYAQLSDVFTYIRGSKRLCIPTRWAPFIPKAFPGLS</sequence>
<feature type="region of interest" description="Disordered" evidence="1">
    <location>
        <begin position="218"/>
        <end position="476"/>
    </location>
</feature>
<comment type="caution">
    <text evidence="2">The sequence shown here is derived from an EMBL/GenBank/DDBJ whole genome shotgun (WGS) entry which is preliminary data.</text>
</comment>
<proteinExistence type="predicted"/>
<evidence type="ECO:0000313" key="2">
    <source>
        <dbReference type="EMBL" id="CAE7596944.1"/>
    </source>
</evidence>
<feature type="compositionally biased region" description="Basic and acidic residues" evidence="1">
    <location>
        <begin position="458"/>
        <end position="468"/>
    </location>
</feature>
<keyword evidence="3" id="KW-1185">Reference proteome</keyword>
<name>A0A812UST7_9DINO</name>
<evidence type="ECO:0000313" key="3">
    <source>
        <dbReference type="Proteomes" id="UP000601435"/>
    </source>
</evidence>
<protein>
    <submittedName>
        <fullName evidence="2">Uncharacterized protein</fullName>
    </submittedName>
</protein>
<dbReference type="OrthoDB" id="431233at2759"/>
<feature type="compositionally biased region" description="Low complexity" evidence="1">
    <location>
        <begin position="167"/>
        <end position="178"/>
    </location>
</feature>
<dbReference type="EMBL" id="CAJNJA010028220">
    <property type="protein sequence ID" value="CAE7596944.1"/>
    <property type="molecule type" value="Genomic_DNA"/>
</dbReference>
<feature type="compositionally biased region" description="Polar residues" evidence="1">
    <location>
        <begin position="276"/>
        <end position="288"/>
    </location>
</feature>
<gene>
    <name evidence="2" type="ORF">SNEC2469_LOCUS17140</name>
</gene>
<dbReference type="Proteomes" id="UP000601435">
    <property type="component" value="Unassembled WGS sequence"/>
</dbReference>
<organism evidence="2 3">
    <name type="scientific">Symbiodinium necroappetens</name>
    <dbReference type="NCBI Taxonomy" id="1628268"/>
    <lineage>
        <taxon>Eukaryota</taxon>
        <taxon>Sar</taxon>
        <taxon>Alveolata</taxon>
        <taxon>Dinophyceae</taxon>
        <taxon>Suessiales</taxon>
        <taxon>Symbiodiniaceae</taxon>
        <taxon>Symbiodinium</taxon>
    </lineage>
</organism>
<feature type="compositionally biased region" description="Polar residues" evidence="1">
    <location>
        <begin position="319"/>
        <end position="335"/>
    </location>
</feature>